<proteinExistence type="inferred from homology"/>
<dbReference type="Pfam" id="PF04069">
    <property type="entry name" value="OpuAC"/>
    <property type="match status" value="1"/>
</dbReference>
<keyword evidence="2 9" id="KW-0813">Transport</keyword>
<feature type="transmembrane region" description="Helical" evidence="9">
    <location>
        <begin position="142"/>
        <end position="166"/>
    </location>
</feature>
<accession>A0ABN3Y9Q1</accession>
<dbReference type="InterPro" id="IPR035906">
    <property type="entry name" value="MetI-like_sf"/>
</dbReference>
<organism evidence="11 12">
    <name type="scientific">Tetragenococcus solitarius</name>
    <dbReference type="NCBI Taxonomy" id="71453"/>
    <lineage>
        <taxon>Bacteria</taxon>
        <taxon>Bacillati</taxon>
        <taxon>Bacillota</taxon>
        <taxon>Bacilli</taxon>
        <taxon>Lactobacillales</taxon>
        <taxon>Enterococcaceae</taxon>
        <taxon>Tetragenococcus</taxon>
    </lineage>
</organism>
<evidence type="ECO:0000256" key="9">
    <source>
        <dbReference type="RuleBase" id="RU363032"/>
    </source>
</evidence>
<evidence type="ECO:0000256" key="4">
    <source>
        <dbReference type="ARBA" id="ARBA00022692"/>
    </source>
</evidence>
<keyword evidence="6 9" id="KW-0472">Membrane</keyword>
<dbReference type="Pfam" id="PF00528">
    <property type="entry name" value="BPD_transp_1"/>
    <property type="match status" value="1"/>
</dbReference>
<keyword evidence="4 9" id="KW-0812">Transmembrane</keyword>
<dbReference type="InterPro" id="IPR007210">
    <property type="entry name" value="ABC_Gly_betaine_transp_sub-bd"/>
</dbReference>
<dbReference type="RefSeq" id="WP_068710015.1">
    <property type="nucleotide sequence ID" value="NZ_BAAAXQ010000067.1"/>
</dbReference>
<feature type="transmembrane region" description="Helical" evidence="9">
    <location>
        <begin position="94"/>
        <end position="117"/>
    </location>
</feature>
<dbReference type="Gene3D" id="3.40.190.100">
    <property type="entry name" value="Glycine betaine-binding periplasmic protein, domain 2"/>
    <property type="match status" value="1"/>
</dbReference>
<name>A0ABN3Y9Q1_9ENTE</name>
<dbReference type="Proteomes" id="UP001501577">
    <property type="component" value="Unassembled WGS sequence"/>
</dbReference>
<evidence type="ECO:0000259" key="10">
    <source>
        <dbReference type="PROSITE" id="PS50928"/>
    </source>
</evidence>
<feature type="transmembrane region" description="Helical" evidence="9">
    <location>
        <begin position="220"/>
        <end position="246"/>
    </location>
</feature>
<sequence length="574" mass="62886">MLDFLQQQIPLAQWIDSGVDWLTQHLSGLFSFIQTVGQAVMNFMTNTLSAVPPLLLMVLIALAAYFVFHRKWWIPIIAFLGLLFIYNQDMWPDLLNTVTLVVISSLVAIVIGVPLGILMSKSETAESIIKPVLDVMQTMPGFVYLIPAVAFFGVGMVPGVFASVIFSLPPTVRMTNLGIRQISTELVEASDSFGGTSWQKLFKLELPIAKGSIFAGINQTIMLALSMVVIASMIGAPGLGVGVLAAVQRSDVGNGFVYGVGIVVLAIIMDRFTQAMNRSSAQQGKRLSKKKRAVINGVVALGVVFFAVYGVYSSSAGTNKGTITLGYAQQDDQVVSTNVMAQVLEEQGYNVNMTSLDIPVVWQAVANGQVDANTGAWLPITHQAQYEEFKNDIDDLGPHIDKQAKLGLVVPSYMDVDSIEDLDDQANKEITGIEPGAGIVSATDDTLEAYPNLSDWKQVVSSTGAMNAQLDRAIKAHDEIVVEGWNPYWIFQRYDLKYLDDPKGTMGQAESIDTIARLGLKEDMPEAYHILDNFKWDASDMESIMLDIEDGKDPEDAAHDWIEDNRDKVDSWVE</sequence>
<dbReference type="PROSITE" id="PS50928">
    <property type="entry name" value="ABC_TM1"/>
    <property type="match status" value="1"/>
</dbReference>
<protein>
    <submittedName>
        <fullName evidence="11">ABC transporter permease/substrate binding protein</fullName>
    </submittedName>
</protein>
<gene>
    <name evidence="11" type="ORF">GCM10019998_20310</name>
</gene>
<dbReference type="PANTHER" id="PTHR47737">
    <property type="entry name" value="GLYCINE BETAINE/PROLINE BETAINE TRANSPORT SYSTEM PERMEASE PROTEIN PROW"/>
    <property type="match status" value="1"/>
</dbReference>
<keyword evidence="5 9" id="KW-1133">Transmembrane helix</keyword>
<dbReference type="CDD" id="cd06261">
    <property type="entry name" value="TM_PBP2"/>
    <property type="match status" value="1"/>
</dbReference>
<evidence type="ECO:0000256" key="8">
    <source>
        <dbReference type="ARBA" id="ARBA00035652"/>
    </source>
</evidence>
<comment type="similarity">
    <text evidence="7">In the C-terminal section; belongs to the OsmX family.</text>
</comment>
<dbReference type="CDD" id="cd13639">
    <property type="entry name" value="PBP2_OpuAC_like"/>
    <property type="match status" value="1"/>
</dbReference>
<feature type="domain" description="ABC transmembrane type-1" evidence="10">
    <location>
        <begin position="94"/>
        <end position="273"/>
    </location>
</feature>
<evidence type="ECO:0000256" key="3">
    <source>
        <dbReference type="ARBA" id="ARBA00022475"/>
    </source>
</evidence>
<feature type="transmembrane region" description="Helical" evidence="9">
    <location>
        <begin position="252"/>
        <end position="272"/>
    </location>
</feature>
<dbReference type="Gene3D" id="1.10.3720.10">
    <property type="entry name" value="MetI-like"/>
    <property type="match status" value="1"/>
</dbReference>
<feature type="transmembrane region" description="Helical" evidence="9">
    <location>
        <begin position="293"/>
        <end position="312"/>
    </location>
</feature>
<keyword evidence="12" id="KW-1185">Reference proteome</keyword>
<dbReference type="InterPro" id="IPR000515">
    <property type="entry name" value="MetI-like"/>
</dbReference>
<reference evidence="11 12" key="1">
    <citation type="journal article" date="2019" name="Int. J. Syst. Evol. Microbiol.">
        <title>The Global Catalogue of Microorganisms (GCM) 10K type strain sequencing project: providing services to taxonomists for standard genome sequencing and annotation.</title>
        <authorList>
            <consortium name="The Broad Institute Genomics Platform"/>
            <consortium name="The Broad Institute Genome Sequencing Center for Infectious Disease"/>
            <person name="Wu L."/>
            <person name="Ma J."/>
        </authorList>
    </citation>
    <scope>NUCLEOTIDE SEQUENCE [LARGE SCALE GENOMIC DNA]</scope>
    <source>
        <strain evidence="11 12">JCM 8736</strain>
    </source>
</reference>
<evidence type="ECO:0000313" key="12">
    <source>
        <dbReference type="Proteomes" id="UP001501577"/>
    </source>
</evidence>
<evidence type="ECO:0000256" key="2">
    <source>
        <dbReference type="ARBA" id="ARBA00022448"/>
    </source>
</evidence>
<dbReference type="SUPFAM" id="SSF161098">
    <property type="entry name" value="MetI-like"/>
    <property type="match status" value="1"/>
</dbReference>
<feature type="transmembrane region" description="Helical" evidence="9">
    <location>
        <begin position="72"/>
        <end position="87"/>
    </location>
</feature>
<evidence type="ECO:0000256" key="7">
    <source>
        <dbReference type="ARBA" id="ARBA00035642"/>
    </source>
</evidence>
<dbReference type="PANTHER" id="PTHR47737:SF1">
    <property type="entry name" value="GLYCINE BETAINE_PROLINE BETAINE TRANSPORT SYSTEM PERMEASE PROTEIN PROW"/>
    <property type="match status" value="1"/>
</dbReference>
<evidence type="ECO:0000256" key="6">
    <source>
        <dbReference type="ARBA" id="ARBA00023136"/>
    </source>
</evidence>
<keyword evidence="3" id="KW-1003">Cell membrane</keyword>
<dbReference type="SUPFAM" id="SSF53850">
    <property type="entry name" value="Periplasmic binding protein-like II"/>
    <property type="match status" value="1"/>
</dbReference>
<comment type="similarity">
    <text evidence="8">In the N-terminal section; belongs to the binding-protein-dependent transport system permease family.</text>
</comment>
<dbReference type="EMBL" id="BAAAXQ010000067">
    <property type="protein sequence ID" value="GAA3023630.1"/>
    <property type="molecule type" value="Genomic_DNA"/>
</dbReference>
<dbReference type="Gene3D" id="3.40.190.10">
    <property type="entry name" value="Periplasmic binding protein-like II"/>
    <property type="match status" value="1"/>
</dbReference>
<comment type="similarity">
    <text evidence="9">Belongs to the binding-protein-dependent transport system permease family.</text>
</comment>
<comment type="subcellular location">
    <subcellularLocation>
        <location evidence="9">Cell membrane</location>
        <topology evidence="9">Multi-pass membrane protein</topology>
    </subcellularLocation>
    <subcellularLocation>
        <location evidence="1">Membrane</location>
        <topology evidence="1">Multi-pass membrane protein</topology>
    </subcellularLocation>
</comment>
<evidence type="ECO:0000313" key="11">
    <source>
        <dbReference type="EMBL" id="GAA3023630.1"/>
    </source>
</evidence>
<feature type="transmembrane region" description="Helical" evidence="9">
    <location>
        <begin position="48"/>
        <end position="66"/>
    </location>
</feature>
<evidence type="ECO:0000256" key="5">
    <source>
        <dbReference type="ARBA" id="ARBA00022989"/>
    </source>
</evidence>
<evidence type="ECO:0000256" key="1">
    <source>
        <dbReference type="ARBA" id="ARBA00004141"/>
    </source>
</evidence>
<comment type="caution">
    <text evidence="11">The sequence shown here is derived from an EMBL/GenBank/DDBJ whole genome shotgun (WGS) entry which is preliminary data.</text>
</comment>